<accession>A0A9W8PKV9</accession>
<organism evidence="1 2">
    <name type="scientific">Fusarium irregulare</name>
    <dbReference type="NCBI Taxonomy" id="2494466"/>
    <lineage>
        <taxon>Eukaryota</taxon>
        <taxon>Fungi</taxon>
        <taxon>Dikarya</taxon>
        <taxon>Ascomycota</taxon>
        <taxon>Pezizomycotina</taxon>
        <taxon>Sordariomycetes</taxon>
        <taxon>Hypocreomycetidae</taxon>
        <taxon>Hypocreales</taxon>
        <taxon>Nectriaceae</taxon>
        <taxon>Fusarium</taxon>
        <taxon>Fusarium incarnatum-equiseti species complex</taxon>
    </lineage>
</organism>
<comment type="caution">
    <text evidence="1">The sequence shown here is derived from an EMBL/GenBank/DDBJ whole genome shotgun (WGS) entry which is preliminary data.</text>
</comment>
<sequence>MGLRKNPRFLKGMAKMAEQAKSPKMFRFRIDDEGTEYYVTNKWPTSPKPPPEREYFQINDLLLDLDDITSQHVRPVTEEDDAQALRVWSRNPKKKDIRSDLYQLQQTLYETRSKTFEAYSNPLSSWRLGIYDVFSAALQAPPPNTPLMAQQGSIQSATTETRPSLLHQLCLKNGIEEQALKDDSVLLERFQSRINTFRSDQMAQISATQLSKALESQDSLEGLRRLISQYLSRDPSGIAFNPTPNTQQGSQPDLSLTIRVSCERFWQQNVQESPRDLLTFLGNLSERLSAREEHLGGALCGLGLKLSAEVCNPVISTKYFNMGSDVDHWRSSDQGLTDILYLLGTYLRHFISNPESHGLYGKSRTSLLELLIGSEYIATRTIRSVILEYLQDEHRTDMLPTASNAYAAYVVLLGHLGAAAALKHEMQLCGAGEIEGLRGNMDLGDSERQPDAVVAEAFQAAVDLLAVPPNQAADSASLNVATG</sequence>
<dbReference type="EMBL" id="JAPDHF010000012">
    <property type="protein sequence ID" value="KAJ4010442.1"/>
    <property type="molecule type" value="Genomic_DNA"/>
</dbReference>
<dbReference type="AlphaFoldDB" id="A0A9W8PKV9"/>
<gene>
    <name evidence="1" type="ORF">NW766_008313</name>
</gene>
<evidence type="ECO:0000313" key="1">
    <source>
        <dbReference type="EMBL" id="KAJ4010442.1"/>
    </source>
</evidence>
<protein>
    <submittedName>
        <fullName evidence="1">Uncharacterized protein</fullName>
    </submittedName>
</protein>
<reference evidence="1" key="1">
    <citation type="submission" date="2022-10" db="EMBL/GenBank/DDBJ databases">
        <title>Fusarium specimens isolated from Avocado Roots.</title>
        <authorList>
            <person name="Stajich J."/>
            <person name="Roper C."/>
            <person name="Heimlech-Rivalta G."/>
        </authorList>
    </citation>
    <scope>NUCLEOTIDE SEQUENCE</scope>
    <source>
        <strain evidence="1">CF00143</strain>
    </source>
</reference>
<name>A0A9W8PKV9_9HYPO</name>
<evidence type="ECO:0000313" key="2">
    <source>
        <dbReference type="Proteomes" id="UP001152130"/>
    </source>
</evidence>
<proteinExistence type="predicted"/>
<dbReference type="Proteomes" id="UP001152130">
    <property type="component" value="Unassembled WGS sequence"/>
</dbReference>
<keyword evidence="2" id="KW-1185">Reference proteome</keyword>
<dbReference type="OrthoDB" id="4581301at2759"/>